<feature type="region of interest" description="Disordered" evidence="2">
    <location>
        <begin position="215"/>
        <end position="283"/>
    </location>
</feature>
<evidence type="ECO:0000313" key="4">
    <source>
        <dbReference type="Proteomes" id="UP001642483"/>
    </source>
</evidence>
<name>A0ABP0EZD7_CLALP</name>
<protein>
    <submittedName>
        <fullName evidence="3">Uncharacterized protein</fullName>
    </submittedName>
</protein>
<keyword evidence="1" id="KW-0175">Coiled coil</keyword>
<accession>A0ABP0EZD7</accession>
<sequence>MTEQQAANETNDDIAELDTDQTTQKQWETINNHLKQMHVWADEVNSNLSTSPGAQVKSRTPKSHPPHNPMYRRSEGDIQGKPLDKTKLATPPQSAPVLPEGFVLQWGGNAMNPPQNSSNRDLQKAYDYKQHAKSNFTFVKNPPFVNQPVHISTVGVGTNNVAPNVQPNMPRMHINDSHNFPANSTDYSFAYNYGNTSGNTSPHVARQVSSPSLLGGNLVHGPQQLVSDGHRKSFQNSHGPIPPRTQSFVTTGHHALNPGDRRRSEPATDKSNFKNKGYPRRAISSVHGQPGVIPNFIPFHHPDTFMPPSSVPVIIAEPDPASGSQSNESYDDQDYTKALLQHQNERMARLQAEFQAKEKELTLLVADIKDLETRVIQRNNTRYKIPSSLATLQTDVARLREINRKLEIDCNCMHKEVDLFSRDGDSTREDFYSRYNRPSTVKNKKPGK</sequence>
<evidence type="ECO:0000256" key="2">
    <source>
        <dbReference type="SAM" id="MobiDB-lite"/>
    </source>
</evidence>
<keyword evidence="4" id="KW-1185">Reference proteome</keyword>
<dbReference type="EMBL" id="CAWYQH010000001">
    <property type="protein sequence ID" value="CAK8672839.1"/>
    <property type="molecule type" value="Genomic_DNA"/>
</dbReference>
<feature type="compositionally biased region" description="Polar residues" evidence="2">
    <location>
        <begin position="20"/>
        <end position="29"/>
    </location>
</feature>
<feature type="compositionally biased region" description="Basic and acidic residues" evidence="2">
    <location>
        <begin position="259"/>
        <end position="272"/>
    </location>
</feature>
<feature type="compositionally biased region" description="Acidic residues" evidence="2">
    <location>
        <begin position="10"/>
        <end position="19"/>
    </location>
</feature>
<dbReference type="PANTHER" id="PTHR46253">
    <property type="entry name" value="TGF-BETA-ACTIVATED KINASE 1 AND MAP3K7-BINDING PROTEIN TAB"/>
    <property type="match status" value="1"/>
</dbReference>
<gene>
    <name evidence="3" type="ORF">CVLEPA_LOCUS2517</name>
</gene>
<reference evidence="3 4" key="1">
    <citation type="submission" date="2024-02" db="EMBL/GenBank/DDBJ databases">
        <authorList>
            <person name="Daric V."/>
            <person name="Darras S."/>
        </authorList>
    </citation>
    <scope>NUCLEOTIDE SEQUENCE [LARGE SCALE GENOMIC DNA]</scope>
</reference>
<proteinExistence type="predicted"/>
<feature type="region of interest" description="Disordered" evidence="2">
    <location>
        <begin position="1"/>
        <end position="29"/>
    </location>
</feature>
<feature type="region of interest" description="Disordered" evidence="2">
    <location>
        <begin position="424"/>
        <end position="448"/>
    </location>
</feature>
<organism evidence="3 4">
    <name type="scientific">Clavelina lepadiformis</name>
    <name type="common">Light-bulb sea squirt</name>
    <name type="synonym">Ascidia lepadiformis</name>
    <dbReference type="NCBI Taxonomy" id="159417"/>
    <lineage>
        <taxon>Eukaryota</taxon>
        <taxon>Metazoa</taxon>
        <taxon>Chordata</taxon>
        <taxon>Tunicata</taxon>
        <taxon>Ascidiacea</taxon>
        <taxon>Aplousobranchia</taxon>
        <taxon>Clavelinidae</taxon>
        <taxon>Clavelina</taxon>
    </lineage>
</organism>
<evidence type="ECO:0000256" key="1">
    <source>
        <dbReference type="SAM" id="Coils"/>
    </source>
</evidence>
<feature type="coiled-coil region" evidence="1">
    <location>
        <begin position="340"/>
        <end position="409"/>
    </location>
</feature>
<feature type="region of interest" description="Disordered" evidence="2">
    <location>
        <begin position="47"/>
        <end position="96"/>
    </location>
</feature>
<dbReference type="PANTHER" id="PTHR46253:SF1">
    <property type="entry name" value="TAB2"/>
    <property type="match status" value="1"/>
</dbReference>
<dbReference type="Proteomes" id="UP001642483">
    <property type="component" value="Unassembled WGS sequence"/>
</dbReference>
<feature type="compositionally biased region" description="Basic and acidic residues" evidence="2">
    <location>
        <begin position="72"/>
        <end position="87"/>
    </location>
</feature>
<comment type="caution">
    <text evidence="3">The sequence shown here is derived from an EMBL/GenBank/DDBJ whole genome shotgun (WGS) entry which is preliminary data.</text>
</comment>
<evidence type="ECO:0000313" key="3">
    <source>
        <dbReference type="EMBL" id="CAK8672839.1"/>
    </source>
</evidence>
<feature type="compositionally biased region" description="Polar residues" evidence="2">
    <location>
        <begin position="234"/>
        <end position="250"/>
    </location>
</feature>